<evidence type="ECO:0000259" key="1">
    <source>
        <dbReference type="Pfam" id="PF08044"/>
    </source>
</evidence>
<dbReference type="PANTHER" id="PTHR40763:SF4">
    <property type="entry name" value="DUF1707 DOMAIN-CONTAINING PROTEIN"/>
    <property type="match status" value="1"/>
</dbReference>
<dbReference type="PANTHER" id="PTHR40763">
    <property type="entry name" value="MEMBRANE PROTEIN-RELATED"/>
    <property type="match status" value="1"/>
</dbReference>
<dbReference type="Proteomes" id="UP000192674">
    <property type="component" value="Unassembled WGS sequence"/>
</dbReference>
<evidence type="ECO:0000313" key="3">
    <source>
        <dbReference type="Proteomes" id="UP000192674"/>
    </source>
</evidence>
<feature type="domain" description="DUF1707" evidence="1">
    <location>
        <begin position="7"/>
        <end position="58"/>
    </location>
</feature>
<dbReference type="InterPro" id="IPR012551">
    <property type="entry name" value="DUF1707_SHOCT-like"/>
</dbReference>
<dbReference type="Pfam" id="PF08044">
    <property type="entry name" value="DUF1707"/>
    <property type="match status" value="1"/>
</dbReference>
<sequence>MSGNLVIRLSDEERFEAVRVLDAAVADGRITWDEHAERTDLVWAAKTKGDLVPQLADLGPVAAQAEPAHRVVATISKVIRTPEATREVKARATFGAVVLNLSGMRPGEHIRVVADSFCGKVAVFVPENAVVIDEGTAVMGKRSIFGVAEGQGGPVVRISGRVTMGNIKVFRGEARHW</sequence>
<proteinExistence type="predicted"/>
<accession>A0A1Y5XXG2</accession>
<reference evidence="2 3" key="1">
    <citation type="submission" date="2017-04" db="EMBL/GenBank/DDBJ databases">
        <authorList>
            <person name="Afonso C.L."/>
            <person name="Miller P.J."/>
            <person name="Scott M.A."/>
            <person name="Spackman E."/>
            <person name="Goraichik I."/>
            <person name="Dimitrov K.M."/>
            <person name="Suarez D.L."/>
            <person name="Swayne D.E."/>
        </authorList>
    </citation>
    <scope>NUCLEOTIDE SEQUENCE [LARGE SCALE GENOMIC DNA]</scope>
    <source>
        <strain evidence="2 3">DSM 43828</strain>
    </source>
</reference>
<organism evidence="2 3">
    <name type="scientific">Kibdelosporangium aridum</name>
    <dbReference type="NCBI Taxonomy" id="2030"/>
    <lineage>
        <taxon>Bacteria</taxon>
        <taxon>Bacillati</taxon>
        <taxon>Actinomycetota</taxon>
        <taxon>Actinomycetes</taxon>
        <taxon>Pseudonocardiales</taxon>
        <taxon>Pseudonocardiaceae</taxon>
        <taxon>Kibdelosporangium</taxon>
    </lineage>
</organism>
<dbReference type="OrthoDB" id="4772576at2"/>
<name>A0A1Y5XXG2_KIBAR</name>
<dbReference type="RefSeq" id="WP_033382874.1">
    <property type="nucleotide sequence ID" value="NZ_FWXV01000005.1"/>
</dbReference>
<dbReference type="EMBL" id="FWXV01000005">
    <property type="protein sequence ID" value="SMD18924.1"/>
    <property type="molecule type" value="Genomic_DNA"/>
</dbReference>
<protein>
    <recommendedName>
        <fullName evidence="1">DUF1707 domain-containing protein</fullName>
    </recommendedName>
</protein>
<dbReference type="AlphaFoldDB" id="A0A1Y5XXG2"/>
<keyword evidence="3" id="KW-1185">Reference proteome</keyword>
<gene>
    <name evidence="2" type="ORF">SAMN05661093_05965</name>
</gene>
<evidence type="ECO:0000313" key="2">
    <source>
        <dbReference type="EMBL" id="SMD18924.1"/>
    </source>
</evidence>